<name>A0A7I8KEA1_SPIIN</name>
<evidence type="ECO:0000313" key="2">
    <source>
        <dbReference type="Proteomes" id="UP000663760"/>
    </source>
</evidence>
<protein>
    <submittedName>
        <fullName evidence="1">Uncharacterized protein</fullName>
    </submittedName>
</protein>
<dbReference type="OrthoDB" id="1436294at2759"/>
<keyword evidence="2" id="KW-1185">Reference proteome</keyword>
<gene>
    <name evidence="1" type="ORF">SI8410_04006215</name>
</gene>
<dbReference type="EMBL" id="LR746267">
    <property type="protein sequence ID" value="CAA7395554.1"/>
    <property type="molecule type" value="Genomic_DNA"/>
</dbReference>
<sequence>MRNPHLLRCILLLLEFDLEIKDKKGFKNVVADLLSRLSDTRINAALLRDAFLDEQLMAAQHQPSP</sequence>
<dbReference type="AlphaFoldDB" id="A0A7I8KEA1"/>
<reference evidence="1" key="1">
    <citation type="submission" date="2020-02" db="EMBL/GenBank/DDBJ databases">
        <authorList>
            <person name="Scholz U."/>
            <person name="Mascher M."/>
            <person name="Fiebig A."/>
        </authorList>
    </citation>
    <scope>NUCLEOTIDE SEQUENCE</scope>
</reference>
<dbReference type="Proteomes" id="UP000663760">
    <property type="component" value="Chromosome 4"/>
</dbReference>
<proteinExistence type="predicted"/>
<organism evidence="1 2">
    <name type="scientific">Spirodela intermedia</name>
    <name type="common">Intermediate duckweed</name>
    <dbReference type="NCBI Taxonomy" id="51605"/>
    <lineage>
        <taxon>Eukaryota</taxon>
        <taxon>Viridiplantae</taxon>
        <taxon>Streptophyta</taxon>
        <taxon>Embryophyta</taxon>
        <taxon>Tracheophyta</taxon>
        <taxon>Spermatophyta</taxon>
        <taxon>Magnoliopsida</taxon>
        <taxon>Liliopsida</taxon>
        <taxon>Araceae</taxon>
        <taxon>Lemnoideae</taxon>
        <taxon>Spirodela</taxon>
    </lineage>
</organism>
<evidence type="ECO:0000313" key="1">
    <source>
        <dbReference type="EMBL" id="CAA7395554.1"/>
    </source>
</evidence>
<accession>A0A7I8KEA1</accession>